<feature type="transmembrane region" description="Helical" evidence="1">
    <location>
        <begin position="104"/>
        <end position="123"/>
    </location>
</feature>
<sequence>MEQNKELEELLDKMFASDKLDSPSMGFTNQVLGQIEAIESSKIKFKPLIPKWFLVVFGAVISIFVWYSIKTNQSSTDALNFVPRFDVNTVISDFFNQFNLSSSLGYSLLAIGMVSCVQAILFTRKMNRRII</sequence>
<organism evidence="2 3">
    <name type="scientific">Croceivirga thetidis</name>
    <dbReference type="NCBI Taxonomy" id="2721623"/>
    <lineage>
        <taxon>Bacteria</taxon>
        <taxon>Pseudomonadati</taxon>
        <taxon>Bacteroidota</taxon>
        <taxon>Flavobacteriia</taxon>
        <taxon>Flavobacteriales</taxon>
        <taxon>Flavobacteriaceae</taxon>
        <taxon>Croceivirga</taxon>
    </lineage>
</organism>
<keyword evidence="1" id="KW-0812">Transmembrane</keyword>
<accession>A0ABX1GWZ6</accession>
<evidence type="ECO:0000256" key="1">
    <source>
        <dbReference type="SAM" id="Phobius"/>
    </source>
</evidence>
<name>A0ABX1GWZ6_9FLAO</name>
<feature type="transmembrane region" description="Helical" evidence="1">
    <location>
        <begin position="52"/>
        <end position="69"/>
    </location>
</feature>
<keyword evidence="3" id="KW-1185">Reference proteome</keyword>
<dbReference type="Proteomes" id="UP000718451">
    <property type="component" value="Unassembled WGS sequence"/>
</dbReference>
<keyword evidence="1" id="KW-0472">Membrane</keyword>
<dbReference type="EMBL" id="JAAWWL010000003">
    <property type="protein sequence ID" value="NKI33460.1"/>
    <property type="molecule type" value="Genomic_DNA"/>
</dbReference>
<keyword evidence="1" id="KW-1133">Transmembrane helix</keyword>
<protein>
    <submittedName>
        <fullName evidence="2">Uncharacterized protein</fullName>
    </submittedName>
</protein>
<proteinExistence type="predicted"/>
<reference evidence="2 3" key="1">
    <citation type="submission" date="2020-04" db="EMBL/GenBank/DDBJ databases">
        <authorList>
            <person name="Yoon J."/>
        </authorList>
    </citation>
    <scope>NUCLEOTIDE SEQUENCE [LARGE SCALE GENOMIC DNA]</scope>
    <source>
        <strain evidence="2 3">DJ-13</strain>
    </source>
</reference>
<evidence type="ECO:0000313" key="2">
    <source>
        <dbReference type="EMBL" id="NKI33460.1"/>
    </source>
</evidence>
<dbReference type="RefSeq" id="WP_168553676.1">
    <property type="nucleotide sequence ID" value="NZ_JAAWWL010000003.1"/>
</dbReference>
<comment type="caution">
    <text evidence="2">The sequence shown here is derived from an EMBL/GenBank/DDBJ whole genome shotgun (WGS) entry which is preliminary data.</text>
</comment>
<evidence type="ECO:0000313" key="3">
    <source>
        <dbReference type="Proteomes" id="UP000718451"/>
    </source>
</evidence>
<gene>
    <name evidence="2" type="ORF">HCU67_16035</name>
</gene>